<reference evidence="2" key="2">
    <citation type="journal article" date="2012" name="Mol. Biol. Evol.">
        <title>Vertical Evolution and Horizontal Transfer of CR1 Non-LTR Retrotransposons and Tc1/mariner DNA Transposons in Lepidoptera Species.</title>
        <authorList>
            <person name="Sormacheva I."/>
            <person name="Smyshlyaev G."/>
            <person name="Mayorov V."/>
            <person name="Blinov A."/>
            <person name="Novikov A."/>
            <person name="Novikova O."/>
        </authorList>
    </citation>
    <scope>NUCLEOTIDE SEQUENCE</scope>
    <source>
        <strain evidence="2">CalSyl.311</strain>
    </source>
</reference>
<name>F2WZM4_ABRSY</name>
<reference evidence="2" key="1">
    <citation type="submission" date="2010-09" db="EMBL/GenBank/DDBJ databases">
        <title>Evidence of multiple events of horizontal transmission of mobile genetic elements between Bombyx and Maculinea.</title>
        <authorList>
            <person name="Novikova O.S."/>
            <person name="Sormacheva I.D."/>
            <person name="Smyshlyaev G.A."/>
            <person name="Mayorov V.I."/>
            <person name="Blinov A.G."/>
        </authorList>
    </citation>
    <scope>NUCLEOTIDE SEQUENCE</scope>
    <source>
        <strain evidence="2">CalSyl.311</strain>
    </source>
</reference>
<dbReference type="PANTHER" id="PTHR47510:SF3">
    <property type="entry name" value="ENDO_EXONUCLEASE_PHOSPHATASE DOMAIN-CONTAINING PROTEIN"/>
    <property type="match status" value="1"/>
</dbReference>
<accession>F2WZM4</accession>
<sequence length="178" mass="19800">LHPILLKNCADSLVYPVGLLFGKSINVGLVPKVWKMATITPVYRKGSKRDISNYRPISKLCVLAKVFERLVYDQVCSALKHFFTPQQHGFLKGRSTTSNLISFIDTVTTGMEGGGQVDAIYTDYSKAFDRIDHSILLAKLQVAGIRGDLLRWFTSYVNDRCQTVVLNGFTSVPLPISS</sequence>
<feature type="domain" description="Reverse transcriptase" evidence="1">
    <location>
        <begin position="48"/>
        <end position="160"/>
    </location>
</feature>
<protein>
    <submittedName>
        <fullName evidence="2">Reverse transcriptase</fullName>
    </submittedName>
</protein>
<dbReference type="SUPFAM" id="SSF56672">
    <property type="entry name" value="DNA/RNA polymerases"/>
    <property type="match status" value="1"/>
</dbReference>
<keyword evidence="2" id="KW-0695">RNA-directed DNA polymerase</keyword>
<dbReference type="EMBL" id="HQ284335">
    <property type="protein sequence ID" value="ADZ95849.1"/>
    <property type="molecule type" value="Genomic_DNA"/>
</dbReference>
<keyword evidence="2" id="KW-0808">Transferase</keyword>
<proteinExistence type="predicted"/>
<dbReference type="InterPro" id="IPR043502">
    <property type="entry name" value="DNA/RNA_pol_sf"/>
</dbReference>
<evidence type="ECO:0000313" key="2">
    <source>
        <dbReference type="EMBL" id="ADZ95849.1"/>
    </source>
</evidence>
<dbReference type="CDD" id="cd01650">
    <property type="entry name" value="RT_nLTR_like"/>
    <property type="match status" value="1"/>
</dbReference>
<dbReference type="InterPro" id="IPR000477">
    <property type="entry name" value="RT_dom"/>
</dbReference>
<feature type="non-terminal residue" evidence="2">
    <location>
        <position position="1"/>
    </location>
</feature>
<dbReference type="AlphaFoldDB" id="F2WZM4"/>
<organism evidence="2">
    <name type="scientific">Abraxas sylvata</name>
    <name type="common">Clouded magpie moth</name>
    <name type="synonym">Calospilos sylvatus</name>
    <dbReference type="NCBI Taxonomy" id="190335"/>
    <lineage>
        <taxon>Eukaryota</taxon>
        <taxon>Metazoa</taxon>
        <taxon>Ecdysozoa</taxon>
        <taxon>Arthropoda</taxon>
        <taxon>Hexapoda</taxon>
        <taxon>Insecta</taxon>
        <taxon>Pterygota</taxon>
        <taxon>Neoptera</taxon>
        <taxon>Endopterygota</taxon>
        <taxon>Lepidoptera</taxon>
        <taxon>Glossata</taxon>
        <taxon>Ditrysia</taxon>
        <taxon>Geometroidea</taxon>
        <taxon>Geometridae</taxon>
        <taxon>Ennominae</taxon>
        <taxon>Abraxas</taxon>
    </lineage>
</organism>
<dbReference type="PANTHER" id="PTHR47510">
    <property type="entry name" value="REVERSE TRANSCRIPTASE DOMAIN-CONTAINING PROTEIN"/>
    <property type="match status" value="1"/>
</dbReference>
<feature type="non-terminal residue" evidence="2">
    <location>
        <position position="178"/>
    </location>
</feature>
<dbReference type="Pfam" id="PF00078">
    <property type="entry name" value="RVT_1"/>
    <property type="match status" value="1"/>
</dbReference>
<keyword evidence="2" id="KW-0548">Nucleotidyltransferase</keyword>
<dbReference type="GO" id="GO:0003964">
    <property type="term" value="F:RNA-directed DNA polymerase activity"/>
    <property type="evidence" value="ECO:0007669"/>
    <property type="project" value="UniProtKB-KW"/>
</dbReference>
<evidence type="ECO:0000259" key="1">
    <source>
        <dbReference type="Pfam" id="PF00078"/>
    </source>
</evidence>